<proteinExistence type="predicted"/>
<dbReference type="EMBL" id="BK014923">
    <property type="protein sequence ID" value="DAD82689.1"/>
    <property type="molecule type" value="Genomic_DNA"/>
</dbReference>
<evidence type="ECO:0000313" key="1">
    <source>
        <dbReference type="EMBL" id="DAD82689.1"/>
    </source>
</evidence>
<protein>
    <submittedName>
        <fullName evidence="1">Uncharacterized protein</fullName>
    </submittedName>
</protein>
<reference evidence="1" key="1">
    <citation type="journal article" date="2021" name="Proc. Natl. Acad. Sci. U.S.A.">
        <title>A Catalog of Tens of Thousands of Viruses from Human Metagenomes Reveals Hidden Associations with Chronic Diseases.</title>
        <authorList>
            <person name="Tisza M.J."/>
            <person name="Buck C.B."/>
        </authorList>
    </citation>
    <scope>NUCLEOTIDE SEQUENCE</scope>
    <source>
        <strain evidence="1">Ctrpg19</strain>
    </source>
</reference>
<organism evidence="1">
    <name type="scientific">Siphoviridae sp. ctrpg19</name>
    <dbReference type="NCBI Taxonomy" id="2826481"/>
    <lineage>
        <taxon>Viruses</taxon>
        <taxon>Duplodnaviria</taxon>
        <taxon>Heunggongvirae</taxon>
        <taxon>Uroviricota</taxon>
        <taxon>Caudoviricetes</taxon>
    </lineage>
</organism>
<name>A0A8S5MK16_9CAUD</name>
<accession>A0A8S5MK16</accession>
<sequence>MHNYKGIEITKVTQYYFGKPTTYYRVKGVSDVFWLLQDAKQYIDMVLEK</sequence>